<dbReference type="EMBL" id="JARKIB010000160">
    <property type="protein sequence ID" value="KAJ7730320.1"/>
    <property type="molecule type" value="Genomic_DNA"/>
</dbReference>
<comment type="caution">
    <text evidence="1">The sequence shown here is derived from an EMBL/GenBank/DDBJ whole genome shotgun (WGS) entry which is preliminary data.</text>
</comment>
<sequence length="187" mass="20094">MARLLTKTPEVFQNATFIDDNFVGISLSRTDDLEGTADASVTINELDPTYSAVANAPPIQILAGIVDRWRIPVDSISVDGVDVPFLHRRYPTLLMEAWLRSWTQGPRRPPCLPRSFLQSSQIPGAIFKVVDGLQDTELWTVPCNTTTIVSVGMGGKGKLPPLTPLAAGGRQGAAARAALGAAASRRE</sequence>
<organism evidence="1 2">
    <name type="scientific">Mycena metata</name>
    <dbReference type="NCBI Taxonomy" id="1033252"/>
    <lineage>
        <taxon>Eukaryota</taxon>
        <taxon>Fungi</taxon>
        <taxon>Dikarya</taxon>
        <taxon>Basidiomycota</taxon>
        <taxon>Agaricomycotina</taxon>
        <taxon>Agaricomycetes</taxon>
        <taxon>Agaricomycetidae</taxon>
        <taxon>Agaricales</taxon>
        <taxon>Marasmiineae</taxon>
        <taxon>Mycenaceae</taxon>
        <taxon>Mycena</taxon>
    </lineage>
</organism>
<keyword evidence="2" id="KW-1185">Reference proteome</keyword>
<name>A0AAD7HZ29_9AGAR</name>
<evidence type="ECO:0000313" key="1">
    <source>
        <dbReference type="EMBL" id="KAJ7730320.1"/>
    </source>
</evidence>
<dbReference type="AlphaFoldDB" id="A0AAD7HZ29"/>
<reference evidence="1" key="1">
    <citation type="submission" date="2023-03" db="EMBL/GenBank/DDBJ databases">
        <title>Massive genome expansion in bonnet fungi (Mycena s.s.) driven by repeated elements and novel gene families across ecological guilds.</title>
        <authorList>
            <consortium name="Lawrence Berkeley National Laboratory"/>
            <person name="Harder C.B."/>
            <person name="Miyauchi S."/>
            <person name="Viragh M."/>
            <person name="Kuo A."/>
            <person name="Thoen E."/>
            <person name="Andreopoulos B."/>
            <person name="Lu D."/>
            <person name="Skrede I."/>
            <person name="Drula E."/>
            <person name="Henrissat B."/>
            <person name="Morin E."/>
            <person name="Kohler A."/>
            <person name="Barry K."/>
            <person name="LaButti K."/>
            <person name="Morin E."/>
            <person name="Salamov A."/>
            <person name="Lipzen A."/>
            <person name="Mereny Z."/>
            <person name="Hegedus B."/>
            <person name="Baldrian P."/>
            <person name="Stursova M."/>
            <person name="Weitz H."/>
            <person name="Taylor A."/>
            <person name="Grigoriev I.V."/>
            <person name="Nagy L.G."/>
            <person name="Martin F."/>
            <person name="Kauserud H."/>
        </authorList>
    </citation>
    <scope>NUCLEOTIDE SEQUENCE</scope>
    <source>
        <strain evidence="1">CBHHK182m</strain>
    </source>
</reference>
<gene>
    <name evidence="1" type="ORF">B0H16DRAFT_1733835</name>
</gene>
<proteinExistence type="predicted"/>
<protein>
    <submittedName>
        <fullName evidence="1">Uncharacterized protein</fullName>
    </submittedName>
</protein>
<dbReference type="Proteomes" id="UP001215598">
    <property type="component" value="Unassembled WGS sequence"/>
</dbReference>
<accession>A0AAD7HZ29</accession>
<evidence type="ECO:0000313" key="2">
    <source>
        <dbReference type="Proteomes" id="UP001215598"/>
    </source>
</evidence>